<evidence type="ECO:0000256" key="3">
    <source>
        <dbReference type="ARBA" id="ARBA00022475"/>
    </source>
</evidence>
<evidence type="ECO:0000256" key="1">
    <source>
        <dbReference type="ARBA" id="ARBA00004651"/>
    </source>
</evidence>
<organism evidence="11 12">
    <name type="scientific">Macrococcus carouselicus</name>
    <dbReference type="NCBI Taxonomy" id="69969"/>
    <lineage>
        <taxon>Bacteria</taxon>
        <taxon>Bacillati</taxon>
        <taxon>Bacillota</taxon>
        <taxon>Bacilli</taxon>
        <taxon>Bacillales</taxon>
        <taxon>Staphylococcaceae</taxon>
        <taxon>Macrococcus</taxon>
    </lineage>
</organism>
<dbReference type="Pfam" id="PF00528">
    <property type="entry name" value="BPD_transp_1"/>
    <property type="match status" value="1"/>
</dbReference>
<dbReference type="PANTHER" id="PTHR43744">
    <property type="entry name" value="ABC TRANSPORTER PERMEASE PROTEIN MG189-RELATED-RELATED"/>
    <property type="match status" value="1"/>
</dbReference>
<feature type="domain" description="ABC transmembrane type-1" evidence="10">
    <location>
        <begin position="65"/>
        <end position="254"/>
    </location>
</feature>
<dbReference type="InterPro" id="IPR000515">
    <property type="entry name" value="MetI-like"/>
</dbReference>
<dbReference type="CDD" id="cd06261">
    <property type="entry name" value="TM_PBP2"/>
    <property type="match status" value="1"/>
</dbReference>
<sequence length="269" mass="30350">MSKGFMYLMLILGSILMLLPFIWMVSTSLKPSDEVMTMPPVWIPSEFRWDNYMTAFQKAPFARYLFNSIVVTVLSTIGELLTTILAAYAFSKLAFWGRDIVFSVLMATMMIPGEVLLIPNFVTLSNLGWIDRFEALIVPWTASIFSIFLLRQFFMSIPDELGYAARIDGCSNWNFLWRIMVPLAKPAIVTIVLLKIIGSWNAFLWPLVVTNSEEMRTLPVGLTAFTTEAGTNYELLMAASAMIILPMIILFIILQKYIIQGVARAGIKG</sequence>
<dbReference type="AlphaFoldDB" id="A0A9Q8FKB1"/>
<feature type="transmembrane region" description="Helical" evidence="9">
    <location>
        <begin position="235"/>
        <end position="254"/>
    </location>
</feature>
<keyword evidence="7" id="KW-0406">Ion transport</keyword>
<evidence type="ECO:0000313" key="12">
    <source>
        <dbReference type="Proteomes" id="UP000295280"/>
    </source>
</evidence>
<dbReference type="Gene3D" id="1.10.3720.10">
    <property type="entry name" value="MetI-like"/>
    <property type="match status" value="1"/>
</dbReference>
<reference evidence="11 12" key="1">
    <citation type="submission" date="2019-01" db="EMBL/GenBank/DDBJ databases">
        <title>Draft genome sequences of the type strains of six Macrococcus species.</title>
        <authorList>
            <person name="Mazhar S."/>
            <person name="Altermann E."/>
            <person name="Hill C."/>
            <person name="Mcauliffe O."/>
        </authorList>
    </citation>
    <scope>NUCLEOTIDE SEQUENCE [LARGE SCALE GENOMIC DNA]</scope>
    <source>
        <strain evidence="11 12">ATCC 51828</strain>
    </source>
</reference>
<keyword evidence="6 9" id="KW-1133">Transmembrane helix</keyword>
<dbReference type="EMBL" id="SCWD01000005">
    <property type="protein sequence ID" value="TDL96653.1"/>
    <property type="molecule type" value="Genomic_DNA"/>
</dbReference>
<name>A0A9Q8FKB1_9STAP</name>
<feature type="transmembrane region" description="Helical" evidence="9">
    <location>
        <begin position="64"/>
        <end position="88"/>
    </location>
</feature>
<evidence type="ECO:0000256" key="2">
    <source>
        <dbReference type="ARBA" id="ARBA00022448"/>
    </source>
</evidence>
<keyword evidence="12" id="KW-1185">Reference proteome</keyword>
<keyword evidence="2 9" id="KW-0813">Transport</keyword>
<dbReference type="Proteomes" id="UP000295280">
    <property type="component" value="Unassembled WGS sequence"/>
</dbReference>
<evidence type="ECO:0000256" key="5">
    <source>
        <dbReference type="ARBA" id="ARBA00022692"/>
    </source>
</evidence>
<keyword evidence="3" id="KW-1003">Cell membrane</keyword>
<keyword evidence="8 9" id="KW-0472">Membrane</keyword>
<evidence type="ECO:0000256" key="8">
    <source>
        <dbReference type="ARBA" id="ARBA00023136"/>
    </source>
</evidence>
<keyword evidence="7" id="KW-0921">Nickel transport</keyword>
<dbReference type="SUPFAM" id="SSF161098">
    <property type="entry name" value="MetI-like"/>
    <property type="match status" value="1"/>
</dbReference>
<feature type="transmembrane region" description="Helical" evidence="9">
    <location>
        <begin position="135"/>
        <end position="154"/>
    </location>
</feature>
<evidence type="ECO:0000256" key="7">
    <source>
        <dbReference type="ARBA" id="ARBA00023112"/>
    </source>
</evidence>
<dbReference type="PANTHER" id="PTHR43744:SF12">
    <property type="entry name" value="ABC TRANSPORTER PERMEASE PROTEIN MG189-RELATED"/>
    <property type="match status" value="1"/>
</dbReference>
<proteinExistence type="inferred from homology"/>
<comment type="similarity">
    <text evidence="9">Belongs to the binding-protein-dependent transport system permease family.</text>
</comment>
<evidence type="ECO:0000259" key="10">
    <source>
        <dbReference type="PROSITE" id="PS50928"/>
    </source>
</evidence>
<comment type="caution">
    <text evidence="11">The sequence shown here is derived from an EMBL/GenBank/DDBJ whole genome shotgun (WGS) entry which is preliminary data.</text>
</comment>
<dbReference type="InterPro" id="IPR035906">
    <property type="entry name" value="MetI-like_sf"/>
</dbReference>
<dbReference type="OrthoDB" id="9794684at2"/>
<dbReference type="PROSITE" id="PS50928">
    <property type="entry name" value="ABC_TM1"/>
    <property type="match status" value="1"/>
</dbReference>
<evidence type="ECO:0000313" key="11">
    <source>
        <dbReference type="EMBL" id="TDL96653.1"/>
    </source>
</evidence>
<dbReference type="GO" id="GO:0005886">
    <property type="term" value="C:plasma membrane"/>
    <property type="evidence" value="ECO:0007669"/>
    <property type="project" value="UniProtKB-SubCell"/>
</dbReference>
<keyword evidence="5 9" id="KW-0812">Transmembrane</keyword>
<evidence type="ECO:0000256" key="9">
    <source>
        <dbReference type="RuleBase" id="RU363032"/>
    </source>
</evidence>
<feature type="transmembrane region" description="Helical" evidence="9">
    <location>
        <begin position="175"/>
        <end position="197"/>
    </location>
</feature>
<protein>
    <submittedName>
        <fullName evidence="11">Carbohydrate ABC transporter permease</fullName>
    </submittedName>
</protein>
<comment type="subcellular location">
    <subcellularLocation>
        <location evidence="1 9">Cell membrane</location>
        <topology evidence="1 9">Multi-pass membrane protein</topology>
    </subcellularLocation>
</comment>
<dbReference type="GO" id="GO:0015675">
    <property type="term" value="P:nickel cation transport"/>
    <property type="evidence" value="ECO:0007669"/>
    <property type="project" value="UniProtKB-KW"/>
</dbReference>
<feature type="transmembrane region" description="Helical" evidence="9">
    <location>
        <begin position="100"/>
        <end position="123"/>
    </location>
</feature>
<evidence type="ECO:0000256" key="4">
    <source>
        <dbReference type="ARBA" id="ARBA00022596"/>
    </source>
</evidence>
<gene>
    <name evidence="11" type="ORF">ERX40_09700</name>
</gene>
<feature type="transmembrane region" description="Helical" evidence="9">
    <location>
        <begin position="7"/>
        <end position="26"/>
    </location>
</feature>
<accession>A0A9Q8FKB1</accession>
<keyword evidence="4" id="KW-0533">Nickel</keyword>
<dbReference type="GO" id="GO:0055085">
    <property type="term" value="P:transmembrane transport"/>
    <property type="evidence" value="ECO:0007669"/>
    <property type="project" value="InterPro"/>
</dbReference>
<evidence type="ECO:0000256" key="6">
    <source>
        <dbReference type="ARBA" id="ARBA00022989"/>
    </source>
</evidence>